<evidence type="ECO:0000313" key="3">
    <source>
        <dbReference type="Proteomes" id="UP001523369"/>
    </source>
</evidence>
<keyword evidence="3" id="KW-1185">Reference proteome</keyword>
<feature type="domain" description="HTH marR-type" evidence="1">
    <location>
        <begin position="1"/>
        <end position="141"/>
    </location>
</feature>
<dbReference type="RefSeq" id="WP_253242760.1">
    <property type="nucleotide sequence ID" value="NZ_JAMYJR010000050.1"/>
</dbReference>
<organism evidence="2 3">
    <name type="scientific">Paractinoplanes aksuensis</name>
    <dbReference type="NCBI Taxonomy" id="2939490"/>
    <lineage>
        <taxon>Bacteria</taxon>
        <taxon>Bacillati</taxon>
        <taxon>Actinomycetota</taxon>
        <taxon>Actinomycetes</taxon>
        <taxon>Micromonosporales</taxon>
        <taxon>Micromonosporaceae</taxon>
        <taxon>Paractinoplanes</taxon>
    </lineage>
</organism>
<dbReference type="PANTHER" id="PTHR33164:SF57">
    <property type="entry name" value="MARR-FAMILY TRANSCRIPTIONAL REGULATOR"/>
    <property type="match status" value="1"/>
</dbReference>
<dbReference type="InterPro" id="IPR036390">
    <property type="entry name" value="WH_DNA-bd_sf"/>
</dbReference>
<dbReference type="InterPro" id="IPR036388">
    <property type="entry name" value="WH-like_DNA-bd_sf"/>
</dbReference>
<accession>A0ABT1E154</accession>
<evidence type="ECO:0000313" key="2">
    <source>
        <dbReference type="EMBL" id="MCO8276735.1"/>
    </source>
</evidence>
<proteinExistence type="predicted"/>
<dbReference type="EMBL" id="JAMYJR010000050">
    <property type="protein sequence ID" value="MCO8276735.1"/>
    <property type="molecule type" value="Genomic_DNA"/>
</dbReference>
<dbReference type="Proteomes" id="UP001523369">
    <property type="component" value="Unassembled WGS sequence"/>
</dbReference>
<gene>
    <name evidence="2" type="ORF">M1L60_39760</name>
</gene>
<dbReference type="PANTHER" id="PTHR33164">
    <property type="entry name" value="TRANSCRIPTIONAL REGULATOR, MARR FAMILY"/>
    <property type="match status" value="1"/>
</dbReference>
<dbReference type="Gene3D" id="1.10.10.10">
    <property type="entry name" value="Winged helix-like DNA-binding domain superfamily/Winged helix DNA-binding domain"/>
    <property type="match status" value="1"/>
</dbReference>
<dbReference type="InterPro" id="IPR039422">
    <property type="entry name" value="MarR/SlyA-like"/>
</dbReference>
<dbReference type="PROSITE" id="PS50995">
    <property type="entry name" value="HTH_MARR_2"/>
    <property type="match status" value="1"/>
</dbReference>
<name>A0ABT1E154_9ACTN</name>
<comment type="caution">
    <text evidence="2">The sequence shown here is derived from an EMBL/GenBank/DDBJ whole genome shotgun (WGS) entry which is preliminary data.</text>
</comment>
<reference evidence="2 3" key="1">
    <citation type="submission" date="2022-06" db="EMBL/GenBank/DDBJ databases">
        <title>New Species of the Genus Actinoplanes, ActinopZanes ferrugineus.</title>
        <authorList>
            <person name="Ding P."/>
        </authorList>
    </citation>
    <scope>NUCLEOTIDE SEQUENCE [LARGE SCALE GENOMIC DNA]</scope>
    <source>
        <strain evidence="2 3">TRM88003</strain>
    </source>
</reference>
<evidence type="ECO:0000259" key="1">
    <source>
        <dbReference type="PROSITE" id="PS50995"/>
    </source>
</evidence>
<dbReference type="PRINTS" id="PR00598">
    <property type="entry name" value="HTHMARR"/>
</dbReference>
<dbReference type="InterPro" id="IPR000835">
    <property type="entry name" value="HTH_MarR-typ"/>
</dbReference>
<sequence length="151" mass="16958">MGRSARPADLGMLAARLLFGLQGELFRISAEHGFGDLRPQHGAVLAHLDEDGLRQNDLTRLAGRNKQTIGAILDELQKLGYVERVPDPADRRAKLIMPTERGLALMRLSDQIVAEIENRYSKIVGRDDYDTFLRTLRAITGSEDQPVRRPR</sequence>
<protein>
    <submittedName>
        <fullName evidence="2">MarR family transcriptional regulator</fullName>
    </submittedName>
</protein>
<dbReference type="SMART" id="SM00347">
    <property type="entry name" value="HTH_MARR"/>
    <property type="match status" value="1"/>
</dbReference>
<dbReference type="SUPFAM" id="SSF46785">
    <property type="entry name" value="Winged helix' DNA-binding domain"/>
    <property type="match status" value="1"/>
</dbReference>
<dbReference type="Pfam" id="PF12802">
    <property type="entry name" value="MarR_2"/>
    <property type="match status" value="1"/>
</dbReference>